<keyword evidence="5" id="KW-1185">Reference proteome</keyword>
<evidence type="ECO:0000313" key="5">
    <source>
        <dbReference type="Proteomes" id="UP000758701"/>
    </source>
</evidence>
<dbReference type="CDD" id="cd03216">
    <property type="entry name" value="ABC_Carb_Monos_I"/>
    <property type="match status" value="1"/>
</dbReference>
<dbReference type="EMBL" id="JAHSTP010000004">
    <property type="protein sequence ID" value="MBZ6152085.1"/>
    <property type="molecule type" value="Genomic_DNA"/>
</dbReference>
<dbReference type="SMART" id="SM00382">
    <property type="entry name" value="AAA"/>
    <property type="match status" value="1"/>
</dbReference>
<evidence type="ECO:0000313" key="4">
    <source>
        <dbReference type="EMBL" id="MBZ6152085.1"/>
    </source>
</evidence>
<proteinExistence type="predicted"/>
<feature type="domain" description="ABC transporter" evidence="3">
    <location>
        <begin position="18"/>
        <end position="258"/>
    </location>
</feature>
<dbReference type="PANTHER" id="PTHR43790:SF8">
    <property type="entry name" value="SUGAR ABC TRANSPORTER ATP-BINDING PROTEIN"/>
    <property type="match status" value="1"/>
</dbReference>
<dbReference type="InterPro" id="IPR003439">
    <property type="entry name" value="ABC_transporter-like_ATP-bd"/>
</dbReference>
<dbReference type="SUPFAM" id="SSF52540">
    <property type="entry name" value="P-loop containing nucleoside triphosphate hydrolases"/>
    <property type="match status" value="1"/>
</dbReference>
<dbReference type="Pfam" id="PF00005">
    <property type="entry name" value="ABC_tran"/>
    <property type="match status" value="1"/>
</dbReference>
<protein>
    <submittedName>
        <fullName evidence="4">ATP-binding cassette domain-containing protein</fullName>
    </submittedName>
</protein>
<dbReference type="InterPro" id="IPR017871">
    <property type="entry name" value="ABC_transporter-like_CS"/>
</dbReference>
<evidence type="ECO:0000256" key="2">
    <source>
        <dbReference type="ARBA" id="ARBA00022840"/>
    </source>
</evidence>
<reference evidence="4 5" key="1">
    <citation type="submission" date="2021-06" db="EMBL/GenBank/DDBJ databases">
        <title>Ecological speciation of a Streptomyces species isolated from different habitats and geographic origins.</title>
        <authorList>
            <person name="Wang J."/>
        </authorList>
    </citation>
    <scope>NUCLEOTIDE SEQUENCE [LARGE SCALE GENOMIC DNA]</scope>
    <source>
        <strain evidence="4 5">FXJ8.012</strain>
    </source>
</reference>
<dbReference type="InterPro" id="IPR050107">
    <property type="entry name" value="ABC_carbohydrate_import_ATPase"/>
</dbReference>
<dbReference type="InterPro" id="IPR027417">
    <property type="entry name" value="P-loop_NTPase"/>
</dbReference>
<organism evidence="4 5">
    <name type="scientific">Streptomyces olivaceus</name>
    <dbReference type="NCBI Taxonomy" id="47716"/>
    <lineage>
        <taxon>Bacteria</taxon>
        <taxon>Bacillati</taxon>
        <taxon>Actinomycetota</taxon>
        <taxon>Actinomycetes</taxon>
        <taxon>Kitasatosporales</taxon>
        <taxon>Streptomycetaceae</taxon>
        <taxon>Streptomyces</taxon>
    </lineage>
</organism>
<name>A0ABS7W4H7_STROV</name>
<gene>
    <name evidence="4" type="ORF">KVH32_13080</name>
</gene>
<dbReference type="PROSITE" id="PS00211">
    <property type="entry name" value="ABC_TRANSPORTER_1"/>
    <property type="match status" value="1"/>
</dbReference>
<evidence type="ECO:0000259" key="3">
    <source>
        <dbReference type="PROSITE" id="PS50893"/>
    </source>
</evidence>
<dbReference type="InterPro" id="IPR003593">
    <property type="entry name" value="AAA+_ATPase"/>
</dbReference>
<dbReference type="Gene3D" id="3.40.50.300">
    <property type="entry name" value="P-loop containing nucleotide triphosphate hydrolases"/>
    <property type="match status" value="1"/>
</dbReference>
<sequence>MTQSENAAPRGGSRTPLVELSGVSKNYGNVRALEGVSLEVYAGDVTCVLGDNGAGKSTLIKIIAGLHQHDGGTLALGGEETRLSSPREALDRGIATVYQDLAVVPLMPVWRNFFLGSEPRKGRGPFRRMDVEHMRRTTHAELLRMGIDLRDVDQPIGTLSGGERQCVAIARAVHFGAKVLVLDEPTAALGVKQSGVVLKYVAAARDQGLGVVLITHNPHHAYLVGDRFVLLKRGTMTGAYTREGITLDELTGQMAGGNELDDLRHELRRR</sequence>
<dbReference type="RefSeq" id="WP_037771894.1">
    <property type="nucleotide sequence ID" value="NZ_BNEG01000003.1"/>
</dbReference>
<evidence type="ECO:0000256" key="1">
    <source>
        <dbReference type="ARBA" id="ARBA00022741"/>
    </source>
</evidence>
<keyword evidence="1" id="KW-0547">Nucleotide-binding</keyword>
<dbReference type="GO" id="GO:0005524">
    <property type="term" value="F:ATP binding"/>
    <property type="evidence" value="ECO:0007669"/>
    <property type="project" value="UniProtKB-KW"/>
</dbReference>
<comment type="caution">
    <text evidence="4">The sequence shown here is derived from an EMBL/GenBank/DDBJ whole genome shotgun (WGS) entry which is preliminary data.</text>
</comment>
<keyword evidence="2 4" id="KW-0067">ATP-binding</keyword>
<dbReference type="Proteomes" id="UP000758701">
    <property type="component" value="Unassembled WGS sequence"/>
</dbReference>
<accession>A0ABS7W4H7</accession>
<dbReference type="PROSITE" id="PS50893">
    <property type="entry name" value="ABC_TRANSPORTER_2"/>
    <property type="match status" value="1"/>
</dbReference>
<dbReference type="PANTHER" id="PTHR43790">
    <property type="entry name" value="CARBOHYDRATE TRANSPORT ATP-BINDING PROTEIN MG119-RELATED"/>
    <property type="match status" value="1"/>
</dbReference>